<dbReference type="GO" id="GO:0008330">
    <property type="term" value="F:protein tyrosine/threonine phosphatase activity"/>
    <property type="evidence" value="ECO:0007669"/>
    <property type="project" value="TreeGrafter"/>
</dbReference>
<dbReference type="GO" id="GO:0033550">
    <property type="term" value="F:MAP kinase tyrosine phosphatase activity"/>
    <property type="evidence" value="ECO:0007669"/>
    <property type="project" value="TreeGrafter"/>
</dbReference>
<dbReference type="Pfam" id="PF00782">
    <property type="entry name" value="DSPc"/>
    <property type="match status" value="1"/>
</dbReference>
<dbReference type="EMBL" id="MK500334">
    <property type="protein sequence ID" value="QBK86547.1"/>
    <property type="molecule type" value="Genomic_DNA"/>
</dbReference>
<dbReference type="PROSITE" id="PS00383">
    <property type="entry name" value="TYR_PHOSPHATASE_1"/>
    <property type="match status" value="1"/>
</dbReference>
<dbReference type="Gene3D" id="3.90.190.10">
    <property type="entry name" value="Protein tyrosine phosphatase superfamily"/>
    <property type="match status" value="1"/>
</dbReference>
<accession>A0A481YUE2</accession>
<dbReference type="PANTHER" id="PTHR10159:SF414">
    <property type="entry name" value="PROTEIN-TYROSINE-PHOSPHATASE-RELATED"/>
    <property type="match status" value="1"/>
</dbReference>
<feature type="domain" description="Tyrosine-protein phosphatase" evidence="4">
    <location>
        <begin position="1"/>
        <end position="141"/>
    </location>
</feature>
<dbReference type="GO" id="GO:0004722">
    <property type="term" value="F:protein serine/threonine phosphatase activity"/>
    <property type="evidence" value="ECO:0007669"/>
    <property type="project" value="UniProtKB-EC"/>
</dbReference>
<name>A0A481YUE2_9VIRU</name>
<evidence type="ECO:0000256" key="3">
    <source>
        <dbReference type="ARBA" id="ARBA00022912"/>
    </source>
</evidence>
<dbReference type="SMART" id="SM00195">
    <property type="entry name" value="DSPc"/>
    <property type="match status" value="1"/>
</dbReference>
<evidence type="ECO:0000259" key="4">
    <source>
        <dbReference type="PROSITE" id="PS50054"/>
    </source>
</evidence>
<dbReference type="InterPro" id="IPR029021">
    <property type="entry name" value="Prot-tyrosine_phosphatase-like"/>
</dbReference>
<sequence>MSKITEQLYIGSITEASDKKWLDDHFITHIVNCAVEIKNFFPNKYNYLRLDLYDSPEQSLYQTFEPTHKFIKNAIGNGGTILVHCYAGVSRSSSIILYFLMKIKGWNYREALKYTKSKHSKTNPNFGFARQLVSVSPEAKLALPPVPIQSLPREQHVLNKPRNTQYAQVNSLTIDPKLQGYGMYNG</sequence>
<gene>
    <name evidence="6" type="ORF">LCMAC102_03420</name>
</gene>
<dbReference type="PROSITE" id="PS50054">
    <property type="entry name" value="TYR_PHOSPHATASE_DUAL"/>
    <property type="match status" value="1"/>
</dbReference>
<keyword evidence="3" id="KW-0904">Protein phosphatase</keyword>
<dbReference type="InterPro" id="IPR000340">
    <property type="entry name" value="Dual-sp_phosphatase_cat-dom"/>
</dbReference>
<dbReference type="InterPro" id="IPR000387">
    <property type="entry name" value="Tyr_Pase_dom"/>
</dbReference>
<feature type="domain" description="Tyrosine specific protein phosphatases" evidence="5">
    <location>
        <begin position="62"/>
        <end position="118"/>
    </location>
</feature>
<evidence type="ECO:0000256" key="2">
    <source>
        <dbReference type="ARBA" id="ARBA00022801"/>
    </source>
</evidence>
<dbReference type="InterPro" id="IPR020420">
    <property type="entry name" value="Atypical_DUSP_subfamB"/>
</dbReference>
<evidence type="ECO:0000259" key="5">
    <source>
        <dbReference type="PROSITE" id="PS50056"/>
    </source>
</evidence>
<dbReference type="PRINTS" id="PR01910">
    <property type="entry name" value="ADSPHPHTASEB"/>
</dbReference>
<dbReference type="SUPFAM" id="SSF52799">
    <property type="entry name" value="(Phosphotyrosine protein) phosphatases II"/>
    <property type="match status" value="1"/>
</dbReference>
<dbReference type="EC" id="3.1.3.16" evidence="1"/>
<reference evidence="6" key="1">
    <citation type="journal article" date="2019" name="MBio">
        <title>Virus Genomes from Deep Sea Sediments Expand the Ocean Megavirome and Support Independent Origins of Viral Gigantism.</title>
        <authorList>
            <person name="Backstrom D."/>
            <person name="Yutin N."/>
            <person name="Jorgensen S.L."/>
            <person name="Dharamshi J."/>
            <person name="Homa F."/>
            <person name="Zaremba-Niedwiedzka K."/>
            <person name="Spang A."/>
            <person name="Wolf Y.I."/>
            <person name="Koonin E.V."/>
            <person name="Ettema T.J."/>
        </authorList>
    </citation>
    <scope>NUCLEOTIDE SEQUENCE</scope>
</reference>
<evidence type="ECO:0000256" key="1">
    <source>
        <dbReference type="ARBA" id="ARBA00013081"/>
    </source>
</evidence>
<organism evidence="6">
    <name type="scientific">Marseillevirus LCMAC102</name>
    <dbReference type="NCBI Taxonomy" id="2506603"/>
    <lineage>
        <taxon>Viruses</taxon>
        <taxon>Varidnaviria</taxon>
        <taxon>Bamfordvirae</taxon>
        <taxon>Nucleocytoviricota</taxon>
        <taxon>Megaviricetes</taxon>
        <taxon>Pimascovirales</taxon>
        <taxon>Pimascovirales incertae sedis</taxon>
        <taxon>Marseilleviridae</taxon>
    </lineage>
</organism>
<dbReference type="PANTHER" id="PTHR10159">
    <property type="entry name" value="DUAL SPECIFICITY PROTEIN PHOSPHATASE"/>
    <property type="match status" value="1"/>
</dbReference>
<dbReference type="GO" id="GO:0017017">
    <property type="term" value="F:MAP kinase tyrosine/serine/threonine phosphatase activity"/>
    <property type="evidence" value="ECO:0007669"/>
    <property type="project" value="InterPro"/>
</dbReference>
<dbReference type="InterPro" id="IPR020422">
    <property type="entry name" value="TYR_PHOSPHATASE_DUAL_dom"/>
</dbReference>
<proteinExistence type="predicted"/>
<dbReference type="InterPro" id="IPR016130">
    <property type="entry name" value="Tyr_Pase_AS"/>
</dbReference>
<keyword evidence="2" id="KW-0378">Hydrolase</keyword>
<protein>
    <recommendedName>
        <fullName evidence="1">protein-serine/threonine phosphatase</fullName>
        <ecNumber evidence="1">3.1.3.16</ecNumber>
    </recommendedName>
</protein>
<dbReference type="PROSITE" id="PS50056">
    <property type="entry name" value="TYR_PHOSPHATASE_2"/>
    <property type="match status" value="1"/>
</dbReference>
<dbReference type="CDD" id="cd14498">
    <property type="entry name" value="DSP"/>
    <property type="match status" value="1"/>
</dbReference>
<dbReference type="PRINTS" id="PR01908">
    <property type="entry name" value="ADSPHPHTASE"/>
</dbReference>
<evidence type="ECO:0000313" key="6">
    <source>
        <dbReference type="EMBL" id="QBK86547.1"/>
    </source>
</evidence>